<dbReference type="Proteomes" id="UP000550707">
    <property type="component" value="Unassembled WGS sequence"/>
</dbReference>
<proteinExistence type="predicted"/>
<dbReference type="AlphaFoldDB" id="A0A7J8B6V2"/>
<protein>
    <submittedName>
        <fullName evidence="1">Uncharacterized protein</fullName>
    </submittedName>
</protein>
<gene>
    <name evidence="1" type="ORF">HJG59_010908</name>
</gene>
<dbReference type="InParanoid" id="A0A7J8B6V2"/>
<organism evidence="1 2">
    <name type="scientific">Molossus molossus</name>
    <name type="common">Pallas' mastiff bat</name>
    <name type="synonym">Vespertilio molossus</name>
    <dbReference type="NCBI Taxonomy" id="27622"/>
    <lineage>
        <taxon>Eukaryota</taxon>
        <taxon>Metazoa</taxon>
        <taxon>Chordata</taxon>
        <taxon>Craniata</taxon>
        <taxon>Vertebrata</taxon>
        <taxon>Euteleostomi</taxon>
        <taxon>Mammalia</taxon>
        <taxon>Eutheria</taxon>
        <taxon>Laurasiatheria</taxon>
        <taxon>Chiroptera</taxon>
        <taxon>Yangochiroptera</taxon>
        <taxon>Molossidae</taxon>
        <taxon>Molossus</taxon>
    </lineage>
</organism>
<sequence length="132" mass="14835">MSLKACAQGWKLKPRKAGLSFGGGAADTHPVLLLVSGRCNRQFHWLKKQRCCWGSNVFFLGHRVLAAKGLAQNRSWALRWHTDLISVPGRWEPRVTSPPGDLNQPSPKNKVAHLFLAHILRLKGLDHGQMWL</sequence>
<accession>A0A7J8B6V2</accession>
<keyword evidence="2" id="KW-1185">Reference proteome</keyword>
<comment type="caution">
    <text evidence="1">The sequence shown here is derived from an EMBL/GenBank/DDBJ whole genome shotgun (WGS) entry which is preliminary data.</text>
</comment>
<dbReference type="EMBL" id="JACASF010000051">
    <property type="protein sequence ID" value="KAF6394448.1"/>
    <property type="molecule type" value="Genomic_DNA"/>
</dbReference>
<evidence type="ECO:0000313" key="1">
    <source>
        <dbReference type="EMBL" id="KAF6394448.1"/>
    </source>
</evidence>
<reference evidence="1 2" key="1">
    <citation type="journal article" date="2020" name="Nature">
        <title>Six reference-quality genomes reveal evolution of bat adaptations.</title>
        <authorList>
            <person name="Jebb D."/>
            <person name="Huang Z."/>
            <person name="Pippel M."/>
            <person name="Hughes G.M."/>
            <person name="Lavrichenko K."/>
            <person name="Devanna P."/>
            <person name="Winkler S."/>
            <person name="Jermiin L.S."/>
            <person name="Skirmuntt E.C."/>
            <person name="Katzourakis A."/>
            <person name="Burkitt-Gray L."/>
            <person name="Ray D.A."/>
            <person name="Sullivan K.A.M."/>
            <person name="Roscito J.G."/>
            <person name="Kirilenko B.M."/>
            <person name="Davalos L.M."/>
            <person name="Corthals A.P."/>
            <person name="Power M.L."/>
            <person name="Jones G."/>
            <person name="Ransome R.D."/>
            <person name="Dechmann D.K.N."/>
            <person name="Locatelli A.G."/>
            <person name="Puechmaille S.J."/>
            <person name="Fedrigo O."/>
            <person name="Jarvis E.D."/>
            <person name="Hiller M."/>
            <person name="Vernes S.C."/>
            <person name="Myers E.W."/>
            <person name="Teeling E.C."/>
        </authorList>
    </citation>
    <scope>NUCLEOTIDE SEQUENCE [LARGE SCALE GENOMIC DNA]</scope>
    <source>
        <strain evidence="1">MMolMol1</strain>
        <tissue evidence="1">Muscle</tissue>
    </source>
</reference>
<evidence type="ECO:0000313" key="2">
    <source>
        <dbReference type="Proteomes" id="UP000550707"/>
    </source>
</evidence>
<name>A0A7J8B6V2_MOLMO</name>